<evidence type="ECO:0000313" key="3">
    <source>
        <dbReference type="Proteomes" id="UP000324104"/>
    </source>
</evidence>
<evidence type="ECO:0000256" key="1">
    <source>
        <dbReference type="SAM" id="Phobius"/>
    </source>
</evidence>
<dbReference type="AlphaFoldDB" id="A0A5D5AI03"/>
<name>A0A5D5AI03_9EURY</name>
<keyword evidence="1" id="KW-1133">Transmembrane helix</keyword>
<organism evidence="2 3">
    <name type="scientific">Natrialba swarupiae</name>
    <dbReference type="NCBI Taxonomy" id="2448032"/>
    <lineage>
        <taxon>Archaea</taxon>
        <taxon>Methanobacteriati</taxon>
        <taxon>Methanobacteriota</taxon>
        <taxon>Stenosarchaea group</taxon>
        <taxon>Halobacteria</taxon>
        <taxon>Halobacteriales</taxon>
        <taxon>Natrialbaceae</taxon>
        <taxon>Natrialba</taxon>
    </lineage>
</organism>
<feature type="transmembrane region" description="Helical" evidence="1">
    <location>
        <begin position="24"/>
        <end position="46"/>
    </location>
</feature>
<proteinExistence type="predicted"/>
<comment type="caution">
    <text evidence="2">The sequence shown here is derived from an EMBL/GenBank/DDBJ whole genome shotgun (WGS) entry which is preliminary data.</text>
</comment>
<accession>A0A5D5AI03</accession>
<dbReference type="Proteomes" id="UP000324104">
    <property type="component" value="Unassembled WGS sequence"/>
</dbReference>
<keyword evidence="1" id="KW-0472">Membrane</keyword>
<dbReference type="RefSeq" id="WP_149082822.1">
    <property type="nucleotide sequence ID" value="NZ_VTAW01000034.1"/>
</dbReference>
<reference evidence="2 3" key="1">
    <citation type="submission" date="2019-08" db="EMBL/GenBank/DDBJ databases">
        <title>Archaea genome.</title>
        <authorList>
            <person name="Kajale S."/>
            <person name="Shouche Y."/>
            <person name="Deshpande N."/>
            <person name="Sharma A."/>
        </authorList>
    </citation>
    <scope>NUCLEOTIDE SEQUENCE [LARGE SCALE GENOMIC DNA]</scope>
    <source>
        <strain evidence="2 3">ESP3B_9</strain>
    </source>
</reference>
<keyword evidence="1" id="KW-0812">Transmembrane</keyword>
<protein>
    <submittedName>
        <fullName evidence="2">Uncharacterized protein</fullName>
    </submittedName>
</protein>
<keyword evidence="3" id="KW-1185">Reference proteome</keyword>
<feature type="transmembrane region" description="Helical" evidence="1">
    <location>
        <begin position="52"/>
        <end position="74"/>
    </location>
</feature>
<dbReference type="EMBL" id="VTAW01000034">
    <property type="protein sequence ID" value="TYT60635.1"/>
    <property type="molecule type" value="Genomic_DNA"/>
</dbReference>
<gene>
    <name evidence="2" type="ORF">FYC77_17690</name>
</gene>
<evidence type="ECO:0000313" key="2">
    <source>
        <dbReference type="EMBL" id="TYT60635.1"/>
    </source>
</evidence>
<sequence length="84" mass="9305">MGVLDRLEEEFLEISSHRRTLRELLELVVGSVLFVLVASGLAYYLLGRVTAIGVAAILAIIFTITIVSQAYWAMSGRKDYDDGQ</sequence>